<comment type="caution">
    <text evidence="2">The sequence shown here is derived from an EMBL/GenBank/DDBJ whole genome shotgun (WGS) entry which is preliminary data.</text>
</comment>
<dbReference type="AlphaFoldDB" id="A0A6L4WU26"/>
<dbReference type="EMBL" id="WFKK01000010">
    <property type="protein sequence ID" value="KAB7889736.1"/>
    <property type="molecule type" value="Genomic_DNA"/>
</dbReference>
<keyword evidence="1" id="KW-0472">Membrane</keyword>
<evidence type="ECO:0000256" key="1">
    <source>
        <dbReference type="SAM" id="Phobius"/>
    </source>
</evidence>
<feature type="transmembrane region" description="Helical" evidence="1">
    <location>
        <begin position="6"/>
        <end position="24"/>
    </location>
</feature>
<proteinExistence type="predicted"/>
<evidence type="ECO:0000313" key="3">
    <source>
        <dbReference type="Proteomes" id="UP000472839"/>
    </source>
</evidence>
<dbReference type="RefSeq" id="WP_152279640.1">
    <property type="nucleotide sequence ID" value="NZ_WFKK01000010.1"/>
</dbReference>
<dbReference type="Proteomes" id="UP000472839">
    <property type="component" value="Unassembled WGS sequence"/>
</dbReference>
<name>A0A6L4WU26_9BACT</name>
<gene>
    <name evidence="2" type="ORF">GBG19_04975</name>
</gene>
<keyword evidence="1" id="KW-1133">Transmembrane helix</keyword>
<organism evidence="2 3">
    <name type="scientific">Poseidonibacter ostreae</name>
    <dbReference type="NCBI Taxonomy" id="2654171"/>
    <lineage>
        <taxon>Bacteria</taxon>
        <taxon>Pseudomonadati</taxon>
        <taxon>Campylobacterota</taxon>
        <taxon>Epsilonproteobacteria</taxon>
        <taxon>Campylobacterales</taxon>
        <taxon>Arcobacteraceae</taxon>
        <taxon>Poseidonibacter</taxon>
    </lineage>
</organism>
<keyword evidence="1" id="KW-0812">Transmembrane</keyword>
<accession>A0A6L4WU26</accession>
<reference evidence="2 3" key="1">
    <citation type="submission" date="2019-10" db="EMBL/GenBank/DDBJ databases">
        <title>Poseidonibacter ostreae sp. nov., isolated from the gut of the Ostrea denselamellosa.</title>
        <authorList>
            <person name="Choi A."/>
        </authorList>
    </citation>
    <scope>NUCLEOTIDE SEQUENCE [LARGE SCALE GENOMIC DNA]</scope>
    <source>
        <strain evidence="2 3">SJOD-M-33</strain>
    </source>
</reference>
<evidence type="ECO:0000313" key="2">
    <source>
        <dbReference type="EMBL" id="KAB7889736.1"/>
    </source>
</evidence>
<sequence>MEIGTIIGSTIALLIIGFWALVIYRTKDRKEPLTIMEDGDVVRLFLTDDTYDEFSIADIKDDQQKIYEAIKNQIQYRSKELVRFVDRVTFFRDGDSKKEQELLNIILSAKA</sequence>
<protein>
    <submittedName>
        <fullName evidence="2">Uncharacterized protein</fullName>
    </submittedName>
</protein>